<dbReference type="CDD" id="cd00165">
    <property type="entry name" value="S4"/>
    <property type="match status" value="1"/>
</dbReference>
<evidence type="ECO:0000259" key="2">
    <source>
        <dbReference type="Pfam" id="PF22421"/>
    </source>
</evidence>
<name>A0A1I6USB1_9BACL</name>
<dbReference type="GO" id="GO:0003723">
    <property type="term" value="F:RNA binding"/>
    <property type="evidence" value="ECO:0007669"/>
    <property type="project" value="UniProtKB-KW"/>
</dbReference>
<gene>
    <name evidence="3" type="ORF">SAMN05444972_11949</name>
</gene>
<dbReference type="Proteomes" id="UP000198660">
    <property type="component" value="Unassembled WGS sequence"/>
</dbReference>
<organism evidence="3 4">
    <name type="scientific">Marininema halotolerans</name>
    <dbReference type="NCBI Taxonomy" id="1155944"/>
    <lineage>
        <taxon>Bacteria</taxon>
        <taxon>Bacillati</taxon>
        <taxon>Bacillota</taxon>
        <taxon>Bacilli</taxon>
        <taxon>Bacillales</taxon>
        <taxon>Thermoactinomycetaceae</taxon>
        <taxon>Marininema</taxon>
    </lineage>
</organism>
<evidence type="ECO:0000256" key="1">
    <source>
        <dbReference type="PROSITE-ProRule" id="PRU00182"/>
    </source>
</evidence>
<keyword evidence="3" id="KW-0030">Aminoacyl-tRNA synthetase</keyword>
<dbReference type="EMBL" id="FPAA01000019">
    <property type="protein sequence ID" value="SFT04227.1"/>
    <property type="molecule type" value="Genomic_DNA"/>
</dbReference>
<dbReference type="AlphaFoldDB" id="A0A1I6USB1"/>
<dbReference type="InterPro" id="IPR054608">
    <property type="entry name" value="SYY-like_C"/>
</dbReference>
<keyword evidence="3" id="KW-0436">Ligase</keyword>
<sequence length="64" mass="7015">MDNEAIQITSLIGKWGLAPSNGEARRMVYQGAVRINGVRVTDVQEMVPMVSGTVVKVGRRMEVI</sequence>
<reference evidence="4" key="1">
    <citation type="submission" date="2016-10" db="EMBL/GenBank/DDBJ databases">
        <authorList>
            <person name="Varghese N."/>
            <person name="Submissions S."/>
        </authorList>
    </citation>
    <scope>NUCLEOTIDE SEQUENCE [LARGE SCALE GENOMIC DNA]</scope>
    <source>
        <strain evidence="4">DSM 45789</strain>
    </source>
</reference>
<dbReference type="Pfam" id="PF22421">
    <property type="entry name" value="SYY_C-terminal"/>
    <property type="match status" value="1"/>
</dbReference>
<proteinExistence type="predicted"/>
<keyword evidence="4" id="KW-1185">Reference proteome</keyword>
<accession>A0A1I6USB1</accession>
<protein>
    <submittedName>
        <fullName evidence="3">Tyrosyl-tRNA synthetase</fullName>
    </submittedName>
</protein>
<dbReference type="PROSITE" id="PS50889">
    <property type="entry name" value="S4"/>
    <property type="match status" value="1"/>
</dbReference>
<evidence type="ECO:0000313" key="4">
    <source>
        <dbReference type="Proteomes" id="UP000198660"/>
    </source>
</evidence>
<dbReference type="SUPFAM" id="SSF55174">
    <property type="entry name" value="Alpha-L RNA-binding motif"/>
    <property type="match status" value="1"/>
</dbReference>
<feature type="domain" description="Tyrosine--tRNA ligase SYY-like C-terminal" evidence="2">
    <location>
        <begin position="2"/>
        <end position="47"/>
    </location>
</feature>
<dbReference type="GO" id="GO:0004812">
    <property type="term" value="F:aminoacyl-tRNA ligase activity"/>
    <property type="evidence" value="ECO:0007669"/>
    <property type="project" value="UniProtKB-KW"/>
</dbReference>
<dbReference type="Gene3D" id="3.10.290.10">
    <property type="entry name" value="RNA-binding S4 domain"/>
    <property type="match status" value="1"/>
</dbReference>
<dbReference type="InterPro" id="IPR036986">
    <property type="entry name" value="S4_RNA-bd_sf"/>
</dbReference>
<keyword evidence="1" id="KW-0694">RNA-binding</keyword>
<evidence type="ECO:0000313" key="3">
    <source>
        <dbReference type="EMBL" id="SFT04227.1"/>
    </source>
</evidence>